<comment type="caution">
    <text evidence="2">The sequence shown here is derived from an EMBL/GenBank/DDBJ whole genome shotgun (WGS) entry which is preliminary data.</text>
</comment>
<accession>A0ABW3SGE0</accession>
<name>A0ABW3SGE0_9BACL</name>
<evidence type="ECO:0000256" key="1">
    <source>
        <dbReference type="SAM" id="MobiDB-lite"/>
    </source>
</evidence>
<evidence type="ECO:0000313" key="3">
    <source>
        <dbReference type="Proteomes" id="UP001597211"/>
    </source>
</evidence>
<evidence type="ECO:0000313" key="2">
    <source>
        <dbReference type="EMBL" id="MFD1183301.1"/>
    </source>
</evidence>
<feature type="compositionally biased region" description="Low complexity" evidence="1">
    <location>
        <begin position="42"/>
        <end position="56"/>
    </location>
</feature>
<feature type="region of interest" description="Disordered" evidence="1">
    <location>
        <begin position="27"/>
        <end position="87"/>
    </location>
</feature>
<keyword evidence="3" id="KW-1185">Reference proteome</keyword>
<sequence>MFGYWSSPPSRDPVAETAVFAVRNIAPGSGSTPYTTASAVTASSPPISSQPASSARRPSRDLAVANAPSAAANTPRNAQSRRDSTVD</sequence>
<feature type="compositionally biased region" description="Polar residues" evidence="1">
    <location>
        <begin position="29"/>
        <end position="41"/>
    </location>
</feature>
<protein>
    <submittedName>
        <fullName evidence="2">Uncharacterized protein</fullName>
    </submittedName>
</protein>
<reference evidence="3" key="1">
    <citation type="journal article" date="2019" name="Int. J. Syst. Evol. Microbiol.">
        <title>The Global Catalogue of Microorganisms (GCM) 10K type strain sequencing project: providing services to taxonomists for standard genome sequencing and annotation.</title>
        <authorList>
            <consortium name="The Broad Institute Genomics Platform"/>
            <consortium name="The Broad Institute Genome Sequencing Center for Infectious Disease"/>
            <person name="Wu L."/>
            <person name="Ma J."/>
        </authorList>
    </citation>
    <scope>NUCLEOTIDE SEQUENCE [LARGE SCALE GENOMIC DNA]</scope>
    <source>
        <strain evidence="3">CCUG 48216</strain>
    </source>
</reference>
<feature type="compositionally biased region" description="Low complexity" evidence="1">
    <location>
        <begin position="63"/>
        <end position="78"/>
    </location>
</feature>
<dbReference type="RefSeq" id="WP_240270488.1">
    <property type="nucleotide sequence ID" value="NZ_JAKSXN010000047.1"/>
</dbReference>
<dbReference type="EMBL" id="JBHTKZ010000042">
    <property type="protein sequence ID" value="MFD1183301.1"/>
    <property type="molecule type" value="Genomic_DNA"/>
</dbReference>
<organism evidence="2 3">
    <name type="scientific">Paenibacillus timonensis</name>
    <dbReference type="NCBI Taxonomy" id="225915"/>
    <lineage>
        <taxon>Bacteria</taxon>
        <taxon>Bacillati</taxon>
        <taxon>Bacillota</taxon>
        <taxon>Bacilli</taxon>
        <taxon>Bacillales</taxon>
        <taxon>Paenibacillaceae</taxon>
        <taxon>Paenibacillus</taxon>
    </lineage>
</organism>
<proteinExistence type="predicted"/>
<dbReference type="Proteomes" id="UP001597211">
    <property type="component" value="Unassembled WGS sequence"/>
</dbReference>
<gene>
    <name evidence="2" type="ORF">ACFQ2Z_18335</name>
</gene>